<dbReference type="PANTHER" id="PTHR44375:SF2">
    <property type="entry name" value="BETA-KETOACYL-ACP REDUCTASE-LIKE PROTEIN-RELATED"/>
    <property type="match status" value="1"/>
</dbReference>
<dbReference type="Proteomes" id="UP000734854">
    <property type="component" value="Unassembled WGS sequence"/>
</dbReference>
<dbReference type="EMBL" id="JACMSC010000004">
    <property type="protein sequence ID" value="KAG6524453.1"/>
    <property type="molecule type" value="Genomic_DNA"/>
</dbReference>
<dbReference type="FunFam" id="3.40.50.720:FF:000084">
    <property type="entry name" value="Short-chain dehydrogenase reductase"/>
    <property type="match status" value="1"/>
</dbReference>
<comment type="similarity">
    <text evidence="1">Belongs to the short-chain dehydrogenases/reductases (SDR) family.</text>
</comment>
<evidence type="ECO:0000259" key="2">
    <source>
        <dbReference type="SMART" id="SM00822"/>
    </source>
</evidence>
<dbReference type="CDD" id="cd05233">
    <property type="entry name" value="SDR_c"/>
    <property type="match status" value="1"/>
</dbReference>
<sequence>MANDVEVSAATSSRGVSMPWESLEGKVVMVTGASSGIGRGLCLDLARAGCRVVLAARRIDLLESLCGEINGSASSTDPRSVAIDLDVSAEEASIASAVRRAWEAFGRIDGLVNNAGIRGGVHSPLNWSEEDWNNNIRTNLTGLWLVSKHVCKLMCDAKVKGSVINISSIGGIDRGQLPGGLAYTASKTGVNGVSKVICHLQTYNKFTGKSPIALAHHWPVANPTMLEIAMALELGQFNIRVNSIAPGLFASEITSGLMKREWLNKVAERTVPLRTYGTLNPAMTSIVRYLLHDSSAYVSGNIFIVDAGVTLPGVPLFSSL</sequence>
<dbReference type="Gene3D" id="3.40.50.720">
    <property type="entry name" value="NAD(P)-binding Rossmann-like Domain"/>
    <property type="match status" value="1"/>
</dbReference>
<evidence type="ECO:0000313" key="4">
    <source>
        <dbReference type="Proteomes" id="UP000734854"/>
    </source>
</evidence>
<proteinExistence type="inferred from homology"/>
<organism evidence="3 4">
    <name type="scientific">Zingiber officinale</name>
    <name type="common">Ginger</name>
    <name type="synonym">Amomum zingiber</name>
    <dbReference type="NCBI Taxonomy" id="94328"/>
    <lineage>
        <taxon>Eukaryota</taxon>
        <taxon>Viridiplantae</taxon>
        <taxon>Streptophyta</taxon>
        <taxon>Embryophyta</taxon>
        <taxon>Tracheophyta</taxon>
        <taxon>Spermatophyta</taxon>
        <taxon>Magnoliopsida</taxon>
        <taxon>Liliopsida</taxon>
        <taxon>Zingiberales</taxon>
        <taxon>Zingiberaceae</taxon>
        <taxon>Zingiber</taxon>
    </lineage>
</organism>
<dbReference type="PRINTS" id="PR00081">
    <property type="entry name" value="GDHRDH"/>
</dbReference>
<comment type="caution">
    <text evidence="3">The sequence shown here is derived from an EMBL/GenBank/DDBJ whole genome shotgun (WGS) entry which is preliminary data.</text>
</comment>
<dbReference type="InterPro" id="IPR057326">
    <property type="entry name" value="KR_dom"/>
</dbReference>
<dbReference type="Pfam" id="PF13561">
    <property type="entry name" value="adh_short_C2"/>
    <property type="match status" value="1"/>
</dbReference>
<accession>A0A8J5HCW6</accession>
<dbReference type="SUPFAM" id="SSF51735">
    <property type="entry name" value="NAD(P)-binding Rossmann-fold domains"/>
    <property type="match status" value="1"/>
</dbReference>
<dbReference type="PANTHER" id="PTHR44375">
    <property type="entry name" value="BETA-KETOACYL-ACP REDUCTASE-LIKE PROTEIN-RELATED"/>
    <property type="match status" value="1"/>
</dbReference>
<reference evidence="3 4" key="1">
    <citation type="submission" date="2020-08" db="EMBL/GenBank/DDBJ databases">
        <title>Plant Genome Project.</title>
        <authorList>
            <person name="Zhang R.-G."/>
        </authorList>
    </citation>
    <scope>NUCLEOTIDE SEQUENCE [LARGE SCALE GENOMIC DNA]</scope>
    <source>
        <tissue evidence="3">Rhizome</tissue>
    </source>
</reference>
<dbReference type="AlphaFoldDB" id="A0A8J5HCW6"/>
<dbReference type="SMART" id="SM00822">
    <property type="entry name" value="PKS_KR"/>
    <property type="match status" value="1"/>
</dbReference>
<dbReference type="PRINTS" id="PR00080">
    <property type="entry name" value="SDRFAMILY"/>
</dbReference>
<gene>
    <name evidence="3" type="ORF">ZIOFF_014362</name>
</gene>
<feature type="domain" description="Ketoreductase" evidence="2">
    <location>
        <begin position="26"/>
        <end position="221"/>
    </location>
</feature>
<protein>
    <recommendedName>
        <fullName evidence="2">Ketoreductase domain-containing protein</fullName>
    </recommendedName>
</protein>
<keyword evidence="4" id="KW-1185">Reference proteome</keyword>
<evidence type="ECO:0000256" key="1">
    <source>
        <dbReference type="RuleBase" id="RU000363"/>
    </source>
</evidence>
<dbReference type="InterPro" id="IPR002347">
    <property type="entry name" value="SDR_fam"/>
</dbReference>
<name>A0A8J5HCW6_ZINOF</name>
<dbReference type="InterPro" id="IPR036291">
    <property type="entry name" value="NAD(P)-bd_dom_sf"/>
</dbReference>
<evidence type="ECO:0000313" key="3">
    <source>
        <dbReference type="EMBL" id="KAG6524453.1"/>
    </source>
</evidence>
<dbReference type="Pfam" id="PF00106">
    <property type="entry name" value="adh_short"/>
    <property type="match status" value="1"/>
</dbReference>